<dbReference type="Gene3D" id="3.30.160.60">
    <property type="entry name" value="Classic Zinc Finger"/>
    <property type="match status" value="7"/>
</dbReference>
<evidence type="ECO:0000256" key="5">
    <source>
        <dbReference type="PROSITE-ProRule" id="PRU00042"/>
    </source>
</evidence>
<accession>A0A653CYK5</accession>
<dbReference type="AlphaFoldDB" id="A0A653CYK5"/>
<feature type="domain" description="C2H2-type" evidence="6">
    <location>
        <begin position="404"/>
        <end position="431"/>
    </location>
</feature>
<dbReference type="PANTHER" id="PTHR24403:SF67">
    <property type="entry name" value="FI01116P-RELATED"/>
    <property type="match status" value="1"/>
</dbReference>
<evidence type="ECO:0000313" key="7">
    <source>
        <dbReference type="EMBL" id="VEN53006.1"/>
    </source>
</evidence>
<evidence type="ECO:0000313" key="8">
    <source>
        <dbReference type="Proteomes" id="UP000410492"/>
    </source>
</evidence>
<evidence type="ECO:0000256" key="1">
    <source>
        <dbReference type="ARBA" id="ARBA00022723"/>
    </source>
</evidence>
<evidence type="ECO:0000256" key="4">
    <source>
        <dbReference type="ARBA" id="ARBA00022833"/>
    </source>
</evidence>
<keyword evidence="8" id="KW-1185">Reference proteome</keyword>
<dbReference type="GO" id="GO:0045944">
    <property type="term" value="P:positive regulation of transcription by RNA polymerase II"/>
    <property type="evidence" value="ECO:0007669"/>
    <property type="project" value="TreeGrafter"/>
</dbReference>
<dbReference type="EMBL" id="CAACVG010009359">
    <property type="protein sequence ID" value="VEN53006.1"/>
    <property type="molecule type" value="Genomic_DNA"/>
</dbReference>
<dbReference type="PANTHER" id="PTHR24403">
    <property type="entry name" value="ZINC FINGER PROTEIN"/>
    <property type="match status" value="1"/>
</dbReference>
<keyword evidence="3 5" id="KW-0863">Zinc-finger</keyword>
<dbReference type="SMART" id="SM00355">
    <property type="entry name" value="ZnF_C2H2"/>
    <property type="match status" value="14"/>
</dbReference>
<dbReference type="InterPro" id="IPR050688">
    <property type="entry name" value="Zinc_finger/UBP_domain"/>
</dbReference>
<proteinExistence type="predicted"/>
<organism evidence="7 8">
    <name type="scientific">Callosobruchus maculatus</name>
    <name type="common">Southern cowpea weevil</name>
    <name type="synonym">Pulse bruchid</name>
    <dbReference type="NCBI Taxonomy" id="64391"/>
    <lineage>
        <taxon>Eukaryota</taxon>
        <taxon>Metazoa</taxon>
        <taxon>Ecdysozoa</taxon>
        <taxon>Arthropoda</taxon>
        <taxon>Hexapoda</taxon>
        <taxon>Insecta</taxon>
        <taxon>Pterygota</taxon>
        <taxon>Neoptera</taxon>
        <taxon>Endopterygota</taxon>
        <taxon>Coleoptera</taxon>
        <taxon>Polyphaga</taxon>
        <taxon>Cucujiformia</taxon>
        <taxon>Chrysomeloidea</taxon>
        <taxon>Chrysomelidae</taxon>
        <taxon>Bruchinae</taxon>
        <taxon>Bruchini</taxon>
        <taxon>Callosobruchus</taxon>
    </lineage>
</organism>
<keyword evidence="4" id="KW-0862">Zinc</keyword>
<reference evidence="7 8" key="1">
    <citation type="submission" date="2019-01" db="EMBL/GenBank/DDBJ databases">
        <authorList>
            <person name="Sayadi A."/>
        </authorList>
    </citation>
    <scope>NUCLEOTIDE SEQUENCE [LARGE SCALE GENOMIC DNA]</scope>
</reference>
<dbReference type="GO" id="GO:0008270">
    <property type="term" value="F:zinc ion binding"/>
    <property type="evidence" value="ECO:0007669"/>
    <property type="project" value="UniProtKB-KW"/>
</dbReference>
<keyword evidence="2" id="KW-0677">Repeat</keyword>
<evidence type="ECO:0000256" key="3">
    <source>
        <dbReference type="ARBA" id="ARBA00022771"/>
    </source>
</evidence>
<keyword evidence="1" id="KW-0479">Metal-binding</keyword>
<dbReference type="InterPro" id="IPR013087">
    <property type="entry name" value="Znf_C2H2_type"/>
</dbReference>
<evidence type="ECO:0000256" key="2">
    <source>
        <dbReference type="ARBA" id="ARBA00022737"/>
    </source>
</evidence>
<dbReference type="InterPro" id="IPR036236">
    <property type="entry name" value="Znf_C2H2_sf"/>
</dbReference>
<dbReference type="OrthoDB" id="3561125at2759"/>
<name>A0A653CYK5_CALMS</name>
<feature type="domain" description="C2H2-type" evidence="6">
    <location>
        <begin position="339"/>
        <end position="366"/>
    </location>
</feature>
<dbReference type="PROSITE" id="PS50157">
    <property type="entry name" value="ZINC_FINGER_C2H2_2"/>
    <property type="match status" value="3"/>
</dbReference>
<protein>
    <recommendedName>
        <fullName evidence="6">C2H2-type domain-containing protein</fullName>
    </recommendedName>
</protein>
<dbReference type="Pfam" id="PF00096">
    <property type="entry name" value="zf-C2H2"/>
    <property type="match status" value="2"/>
</dbReference>
<evidence type="ECO:0000259" key="6">
    <source>
        <dbReference type="PROSITE" id="PS50157"/>
    </source>
</evidence>
<dbReference type="PROSITE" id="PS00028">
    <property type="entry name" value="ZINC_FINGER_C2H2_1"/>
    <property type="match status" value="6"/>
</dbReference>
<gene>
    <name evidence="7" type="ORF">CALMAC_LOCUS12956</name>
</gene>
<dbReference type="GO" id="GO:0005634">
    <property type="term" value="C:nucleus"/>
    <property type="evidence" value="ECO:0007669"/>
    <property type="project" value="TreeGrafter"/>
</dbReference>
<dbReference type="SUPFAM" id="SSF57667">
    <property type="entry name" value="beta-beta-alpha zinc fingers"/>
    <property type="match status" value="6"/>
</dbReference>
<sequence>MDLGIETVEIKQEVEEHYGNDSVVCSVVHIKLEQSYSKECEGIQTEPITDEGEANLAIEAVDIERIKDQPAVVIKSEKLEEQPGINYKEFHTSGFDPDLNIKAEYDLETKSDPAMVRMKAGQNVQSWDEANLTSDEVGQINLEDFPALKVEELELKEELNIKPETIDTLSNSLFNRTAKTKMLGKEHIGTEIGLLICDNCNNTFSSRTALINHMCTGKINLKIGSGRRKLVHRRQRPSYSFLCTHCNVAFTRKDTFHDHIIKKHKEFVALVTSKIHECIHCKYKTARKNKLAKHMLKHATLTFSICEYCNASYKRKETLDDHIIRHHPEIKTSIKRKLHECPQCDYKTTRKYSLTMHMLVHPGTKSELGTCKYCNESFKGKTSLDNHIIKSHPDFITSIKRKIHECKECNYKTTRKNALDRHTLTHSGAASKILVCEHCNATFKREETLDNHIFKNHPNFISSIKRKILQCPRCSYKTTVKNTLRRHIVAHSKEAATLSVCQECNASFKHRVSLHDHILKKHPDLMASIERKMHECTQCDYKTVKKHHLTKHMLKHDGMAFTPCICEHCHASFKSKETLESHILRIHPNFVESIKSKIHECTQCNYRTIKKYTLTRHLLTHPTTNFESSIERKIHRCELCSYRSTLKNNVNRHIRLTHPSMELEKTL</sequence>
<feature type="domain" description="C2H2-type" evidence="6">
    <location>
        <begin position="469"/>
        <end position="496"/>
    </location>
</feature>
<dbReference type="Proteomes" id="UP000410492">
    <property type="component" value="Unassembled WGS sequence"/>
</dbReference>